<dbReference type="OrthoDB" id="9812260at2"/>
<dbReference type="CDD" id="cd01949">
    <property type="entry name" value="GGDEF"/>
    <property type="match status" value="1"/>
</dbReference>
<dbReference type="InterPro" id="IPR001789">
    <property type="entry name" value="Sig_transdc_resp-reg_receiver"/>
</dbReference>
<dbReference type="PANTHER" id="PTHR45138:SF9">
    <property type="entry name" value="DIGUANYLATE CYCLASE DGCM-RELATED"/>
    <property type="match status" value="1"/>
</dbReference>
<evidence type="ECO:0000313" key="7">
    <source>
        <dbReference type="EMBL" id="ROP83393.1"/>
    </source>
</evidence>
<keyword evidence="4" id="KW-0597">Phosphoprotein</keyword>
<dbReference type="AlphaFoldDB" id="A0A3N1KNX0"/>
<dbReference type="InterPro" id="IPR043128">
    <property type="entry name" value="Rev_trsase/Diguanyl_cyclase"/>
</dbReference>
<dbReference type="GO" id="GO:0005886">
    <property type="term" value="C:plasma membrane"/>
    <property type="evidence" value="ECO:0007669"/>
    <property type="project" value="TreeGrafter"/>
</dbReference>
<comment type="caution">
    <text evidence="7">The sequence shown here is derived from an EMBL/GenBank/DDBJ whole genome shotgun (WGS) entry which is preliminary data.</text>
</comment>
<dbReference type="GO" id="GO:0004672">
    <property type="term" value="F:protein kinase activity"/>
    <property type="evidence" value="ECO:0007669"/>
    <property type="project" value="UniProtKB-ARBA"/>
</dbReference>
<dbReference type="PROSITE" id="PS50110">
    <property type="entry name" value="RESPONSE_REGULATORY"/>
    <property type="match status" value="1"/>
</dbReference>
<dbReference type="GO" id="GO:1902201">
    <property type="term" value="P:negative regulation of bacterial-type flagellum-dependent cell motility"/>
    <property type="evidence" value="ECO:0007669"/>
    <property type="project" value="TreeGrafter"/>
</dbReference>
<dbReference type="SMART" id="SM00448">
    <property type="entry name" value="REC"/>
    <property type="match status" value="1"/>
</dbReference>
<keyword evidence="2" id="KW-0902">Two-component regulatory system</keyword>
<dbReference type="Gene3D" id="1.20.120.160">
    <property type="entry name" value="HPT domain"/>
    <property type="match status" value="1"/>
</dbReference>
<protein>
    <recommendedName>
        <fullName evidence="1">diguanylate cyclase</fullName>
        <ecNumber evidence="1">2.7.7.65</ecNumber>
    </recommendedName>
</protein>
<reference evidence="7 8" key="1">
    <citation type="submission" date="2018-11" db="EMBL/GenBank/DDBJ databases">
        <title>Genomic Encyclopedia of Type Strains, Phase IV (KMG-IV): sequencing the most valuable type-strain genomes for metagenomic binning, comparative biology and taxonomic classification.</title>
        <authorList>
            <person name="Goeker M."/>
        </authorList>
    </citation>
    <scope>NUCLEOTIDE SEQUENCE [LARGE SCALE GENOMIC DNA]</scope>
    <source>
        <strain evidence="7 8">DSM 5900</strain>
    </source>
</reference>
<gene>
    <name evidence="7" type="ORF">EDC65_4927</name>
</gene>
<evidence type="ECO:0000256" key="2">
    <source>
        <dbReference type="ARBA" id="ARBA00023012"/>
    </source>
</evidence>
<name>A0A3N1KNX0_9PROT</name>
<feature type="domain" description="Response regulatory" evidence="5">
    <location>
        <begin position="247"/>
        <end position="363"/>
    </location>
</feature>
<dbReference type="Gene3D" id="3.40.50.2300">
    <property type="match status" value="1"/>
</dbReference>
<evidence type="ECO:0000256" key="4">
    <source>
        <dbReference type="PROSITE-ProRule" id="PRU00169"/>
    </source>
</evidence>
<organism evidence="7 8">
    <name type="scientific">Stella humosa</name>
    <dbReference type="NCBI Taxonomy" id="94"/>
    <lineage>
        <taxon>Bacteria</taxon>
        <taxon>Pseudomonadati</taxon>
        <taxon>Pseudomonadota</taxon>
        <taxon>Alphaproteobacteria</taxon>
        <taxon>Rhodospirillales</taxon>
        <taxon>Stellaceae</taxon>
        <taxon>Stella</taxon>
    </lineage>
</organism>
<proteinExistence type="predicted"/>
<sequence>MDEDARRAAIQRLADAGAAGIGERVAALGAVATTLSQRTDWGPGARADADSAAALAHKLAGSGGTFGFPHVSRVAASLEAVLSGLAQAESPIGDALAQVGRLAAALQSALARGPSGSRFALSDSEAAPTQGHGVCVVAPSDRLDPLAELVAGLGFAVVPVAMEQSAVLPAQAAAVVVDAAKRVDMVRIDPLLGRGPTILIADRVDLDVRLAATRSGIDVVMPRPIDTAELADWLNSFVGSSSEAPYSVLIVDDDELMARAYATALERAGMLVSVTTNPALAPGMIGAQFPDLVLMDVQMPGISGIELAQVIRQSRRYLSLPIVFLSAERDADRQLLARRSGGDDFITKPVDFERLVRLVRLRAERARALRSAMEHDSLTGLLNHGRFKDKLQLELERCRRTGSEISLALIDLDLFKVVNDTYGHLAGDRVIRGLARTLRGRLRKIDLVGRYGGEEFGAILLDTQPAAAFSAIDQVRRAFGQQLFEDNGRPFRVTFSAGIASSRRHGEINELIAAADAMLYEAKRAGRDAVFVDGGLA</sequence>
<accession>A0A3N1KNX0</accession>
<feature type="modified residue" description="4-aspartylphosphate" evidence="4">
    <location>
        <position position="296"/>
    </location>
</feature>
<dbReference type="FunFam" id="3.30.70.270:FF:000001">
    <property type="entry name" value="Diguanylate cyclase domain protein"/>
    <property type="match status" value="1"/>
</dbReference>
<dbReference type="PROSITE" id="PS50887">
    <property type="entry name" value="GGDEF"/>
    <property type="match status" value="1"/>
</dbReference>
<dbReference type="Pfam" id="PF01627">
    <property type="entry name" value="Hpt"/>
    <property type="match status" value="1"/>
</dbReference>
<keyword evidence="8" id="KW-1185">Reference proteome</keyword>
<dbReference type="CDD" id="cd00156">
    <property type="entry name" value="REC"/>
    <property type="match status" value="1"/>
</dbReference>
<dbReference type="SMART" id="SM00267">
    <property type="entry name" value="GGDEF"/>
    <property type="match status" value="1"/>
</dbReference>
<dbReference type="GO" id="GO:0043709">
    <property type="term" value="P:cell adhesion involved in single-species biofilm formation"/>
    <property type="evidence" value="ECO:0007669"/>
    <property type="project" value="TreeGrafter"/>
</dbReference>
<dbReference type="EC" id="2.7.7.65" evidence="1"/>
<dbReference type="InterPro" id="IPR011006">
    <property type="entry name" value="CheY-like_superfamily"/>
</dbReference>
<dbReference type="Pfam" id="PF00072">
    <property type="entry name" value="Response_reg"/>
    <property type="match status" value="1"/>
</dbReference>
<dbReference type="EMBL" id="RJKX01000017">
    <property type="protein sequence ID" value="ROP83393.1"/>
    <property type="molecule type" value="Genomic_DNA"/>
</dbReference>
<dbReference type="GO" id="GO:0000160">
    <property type="term" value="P:phosphorelay signal transduction system"/>
    <property type="evidence" value="ECO:0007669"/>
    <property type="project" value="UniProtKB-KW"/>
</dbReference>
<dbReference type="InterPro" id="IPR029787">
    <property type="entry name" value="Nucleotide_cyclase"/>
</dbReference>
<evidence type="ECO:0000256" key="3">
    <source>
        <dbReference type="ARBA" id="ARBA00034247"/>
    </source>
</evidence>
<dbReference type="NCBIfam" id="TIGR00254">
    <property type="entry name" value="GGDEF"/>
    <property type="match status" value="1"/>
</dbReference>
<evidence type="ECO:0000259" key="5">
    <source>
        <dbReference type="PROSITE" id="PS50110"/>
    </source>
</evidence>
<dbReference type="SUPFAM" id="SSF55073">
    <property type="entry name" value="Nucleotide cyclase"/>
    <property type="match status" value="1"/>
</dbReference>
<dbReference type="RefSeq" id="WP_123694594.1">
    <property type="nucleotide sequence ID" value="NZ_AP019700.1"/>
</dbReference>
<dbReference type="Pfam" id="PF00990">
    <property type="entry name" value="GGDEF"/>
    <property type="match status" value="1"/>
</dbReference>
<dbReference type="SUPFAM" id="SSF52172">
    <property type="entry name" value="CheY-like"/>
    <property type="match status" value="1"/>
</dbReference>
<dbReference type="PANTHER" id="PTHR45138">
    <property type="entry name" value="REGULATORY COMPONENTS OF SENSORY TRANSDUCTION SYSTEM"/>
    <property type="match status" value="1"/>
</dbReference>
<dbReference type="Proteomes" id="UP000278222">
    <property type="component" value="Unassembled WGS sequence"/>
</dbReference>
<comment type="catalytic activity">
    <reaction evidence="3">
        <text>2 GTP = 3',3'-c-di-GMP + 2 diphosphate</text>
        <dbReference type="Rhea" id="RHEA:24898"/>
        <dbReference type="ChEBI" id="CHEBI:33019"/>
        <dbReference type="ChEBI" id="CHEBI:37565"/>
        <dbReference type="ChEBI" id="CHEBI:58805"/>
        <dbReference type="EC" id="2.7.7.65"/>
    </reaction>
</comment>
<dbReference type="GO" id="GO:0052621">
    <property type="term" value="F:diguanylate cyclase activity"/>
    <property type="evidence" value="ECO:0007669"/>
    <property type="project" value="UniProtKB-EC"/>
</dbReference>
<evidence type="ECO:0000256" key="1">
    <source>
        <dbReference type="ARBA" id="ARBA00012528"/>
    </source>
</evidence>
<dbReference type="InterPro" id="IPR050469">
    <property type="entry name" value="Diguanylate_Cyclase"/>
</dbReference>
<dbReference type="SUPFAM" id="SSF47226">
    <property type="entry name" value="Histidine-containing phosphotransfer domain, HPT domain"/>
    <property type="match status" value="1"/>
</dbReference>
<dbReference type="InterPro" id="IPR008207">
    <property type="entry name" value="Sig_transdc_His_kin_Hpt_dom"/>
</dbReference>
<dbReference type="InterPro" id="IPR000160">
    <property type="entry name" value="GGDEF_dom"/>
</dbReference>
<evidence type="ECO:0000313" key="8">
    <source>
        <dbReference type="Proteomes" id="UP000278222"/>
    </source>
</evidence>
<feature type="domain" description="GGDEF" evidence="6">
    <location>
        <begin position="403"/>
        <end position="535"/>
    </location>
</feature>
<dbReference type="InterPro" id="IPR036641">
    <property type="entry name" value="HPT_dom_sf"/>
</dbReference>
<evidence type="ECO:0000259" key="6">
    <source>
        <dbReference type="PROSITE" id="PS50887"/>
    </source>
</evidence>
<dbReference type="Gene3D" id="3.30.70.270">
    <property type="match status" value="1"/>
</dbReference>